<reference evidence="3 4" key="1">
    <citation type="submission" date="2019-06" db="EMBL/GenBank/DDBJ databases">
        <title>Genome of Acinetobacter radioresistens APH1, a phenol degrading strain.</title>
        <authorList>
            <person name="Liu Y."/>
        </authorList>
    </citation>
    <scope>NUCLEOTIDE SEQUENCE [LARGE SCALE GENOMIC DNA]</scope>
    <source>
        <strain evidence="3 4">APH1</strain>
    </source>
</reference>
<proteinExistence type="predicted"/>
<feature type="domain" description="GmrSD restriction endonucleases C-terminal" evidence="2">
    <location>
        <begin position="454"/>
        <end position="605"/>
    </location>
</feature>
<evidence type="ECO:0000259" key="2">
    <source>
        <dbReference type="Pfam" id="PF07510"/>
    </source>
</evidence>
<evidence type="ECO:0000313" key="4">
    <source>
        <dbReference type="Proteomes" id="UP000314285"/>
    </source>
</evidence>
<gene>
    <name evidence="3" type="ORF">FHY67_04550</name>
</gene>
<dbReference type="Proteomes" id="UP000314285">
    <property type="component" value="Unassembled WGS sequence"/>
</dbReference>
<dbReference type="Pfam" id="PF07510">
    <property type="entry name" value="GmrSD_C"/>
    <property type="match status" value="1"/>
</dbReference>
<dbReference type="AlphaFoldDB" id="A0A8H2K3L9"/>
<dbReference type="EMBL" id="VFBM01000003">
    <property type="protein sequence ID" value="TNX92842.1"/>
    <property type="molecule type" value="Genomic_DNA"/>
</dbReference>
<evidence type="ECO:0000259" key="1">
    <source>
        <dbReference type="Pfam" id="PF03235"/>
    </source>
</evidence>
<sequence length="612" mass="71481">MDVSPINQNIDTLFSNTQYNIDFYQRDYKWSAEPVNRLLDDVFYKFNEVYSANSDLPPEPKVIDTKYPWYYLNTYVTNTIDGEVYVVDGQQRLTTITLIIINMYRRLVDNKSKLSKWVDAKICGQVGFENTFWMNHKGHLKTLDALYSGDPDTAPTGSGLTALNMVKNYKVISEWFNTYIGDNHHKLETFVFYFLRRLVLINLSVEQTDVPMVFEVINDRGVKLKPYEILKGKLLGQIDKLLLESKNYNELWETSLKKINKFSEDEADRFFRFYLKSKFADTRAEGQKFDGDYHRIIFSSSFQSKLCLDHNPKGVVDFLDADFTYYSKVYANLLGKLSNDSNSYFTFNSLNDLDGSLLLGLSVCSIDDPKEDEKLDSIAKEIDRFFALLQLQNCYESNAFQESLYRISNEIREQDLSIIRSVFDNELKSQIEKKKQVQPENSFDYSLFKNTGDNLNARFKRYFFARVEGFLAKNLNVEMRHSYQPLVSNTGSVNGFHIEHILSRNEESLALFDNQDDLFVNERNRLGGILLLKGKDNISSNNETYGEKLKTYSGTLLWNETLREDFYKSNLDFKAFREKFDLNELEHINVFDRDALESRQKILFKIATHIWS</sequence>
<feature type="domain" description="GmrSD restriction endonucleases N-terminal" evidence="1">
    <location>
        <begin position="12"/>
        <end position="234"/>
    </location>
</feature>
<organism evidence="3 4">
    <name type="scientific">Acinetobacter radioresistens</name>
    <dbReference type="NCBI Taxonomy" id="40216"/>
    <lineage>
        <taxon>Bacteria</taxon>
        <taxon>Pseudomonadati</taxon>
        <taxon>Pseudomonadota</taxon>
        <taxon>Gammaproteobacteria</taxon>
        <taxon>Moraxellales</taxon>
        <taxon>Moraxellaceae</taxon>
        <taxon>Acinetobacter</taxon>
    </lineage>
</organism>
<dbReference type="InterPro" id="IPR011089">
    <property type="entry name" value="GmrSD_C"/>
</dbReference>
<dbReference type="PANTHER" id="PTHR35149">
    <property type="entry name" value="SLL5132 PROTEIN"/>
    <property type="match status" value="1"/>
</dbReference>
<dbReference type="Pfam" id="PF03235">
    <property type="entry name" value="GmrSD_N"/>
    <property type="match status" value="1"/>
</dbReference>
<dbReference type="PANTHER" id="PTHR35149:SF1">
    <property type="entry name" value="DUF5655 DOMAIN-CONTAINING PROTEIN"/>
    <property type="match status" value="1"/>
</dbReference>
<comment type="caution">
    <text evidence="3">The sequence shown here is derived from an EMBL/GenBank/DDBJ whole genome shotgun (WGS) entry which is preliminary data.</text>
</comment>
<evidence type="ECO:0000313" key="3">
    <source>
        <dbReference type="EMBL" id="TNX92842.1"/>
    </source>
</evidence>
<accession>A0A8H2K3L9</accession>
<dbReference type="InterPro" id="IPR004919">
    <property type="entry name" value="GmrSD_N"/>
</dbReference>
<name>A0A8H2K3L9_ACIRA</name>
<dbReference type="RefSeq" id="WP_034671297.1">
    <property type="nucleotide sequence ID" value="NZ_CP027365.1"/>
</dbReference>
<protein>
    <submittedName>
        <fullName evidence="3">DUF262 domain-containing protein</fullName>
    </submittedName>
</protein>